<keyword evidence="2" id="KW-1185">Reference proteome</keyword>
<organism evidence="1 2">
    <name type="scientific">Trifolium medium</name>
    <dbReference type="NCBI Taxonomy" id="97028"/>
    <lineage>
        <taxon>Eukaryota</taxon>
        <taxon>Viridiplantae</taxon>
        <taxon>Streptophyta</taxon>
        <taxon>Embryophyta</taxon>
        <taxon>Tracheophyta</taxon>
        <taxon>Spermatophyta</taxon>
        <taxon>Magnoliopsida</taxon>
        <taxon>eudicotyledons</taxon>
        <taxon>Gunneridae</taxon>
        <taxon>Pentapetalae</taxon>
        <taxon>rosids</taxon>
        <taxon>fabids</taxon>
        <taxon>Fabales</taxon>
        <taxon>Fabaceae</taxon>
        <taxon>Papilionoideae</taxon>
        <taxon>50 kb inversion clade</taxon>
        <taxon>NPAAA clade</taxon>
        <taxon>Hologalegina</taxon>
        <taxon>IRL clade</taxon>
        <taxon>Trifolieae</taxon>
        <taxon>Trifolium</taxon>
    </lineage>
</organism>
<reference evidence="1 2" key="1">
    <citation type="journal article" date="2018" name="Front. Plant Sci.">
        <title>Red Clover (Trifolium pratense) and Zigzag Clover (T. medium) - A Picture of Genomic Similarities and Differences.</title>
        <authorList>
            <person name="Dluhosova J."/>
            <person name="Istvanek J."/>
            <person name="Nedelnik J."/>
            <person name="Repkova J."/>
        </authorList>
    </citation>
    <scope>NUCLEOTIDE SEQUENCE [LARGE SCALE GENOMIC DNA]</scope>
    <source>
        <strain evidence="2">cv. 10/8</strain>
        <tissue evidence="1">Leaf</tissue>
    </source>
</reference>
<proteinExistence type="predicted"/>
<evidence type="ECO:0000313" key="2">
    <source>
        <dbReference type="Proteomes" id="UP000265520"/>
    </source>
</evidence>
<comment type="caution">
    <text evidence="1">The sequence shown here is derived from an EMBL/GenBank/DDBJ whole genome shotgun (WGS) entry which is preliminary data.</text>
</comment>
<name>A0A392PUH0_9FABA</name>
<evidence type="ECO:0000313" key="1">
    <source>
        <dbReference type="EMBL" id="MCI15741.1"/>
    </source>
</evidence>
<dbReference type="EMBL" id="LXQA010097761">
    <property type="protein sequence ID" value="MCI15741.1"/>
    <property type="molecule type" value="Genomic_DNA"/>
</dbReference>
<dbReference type="AlphaFoldDB" id="A0A392PUH0"/>
<dbReference type="PANTHER" id="PTHR36055">
    <property type="entry name" value="C2H2-LIKE ZINC FINGER PROTEIN"/>
    <property type="match status" value="1"/>
</dbReference>
<feature type="non-terminal residue" evidence="1">
    <location>
        <position position="70"/>
    </location>
</feature>
<dbReference type="Proteomes" id="UP000265520">
    <property type="component" value="Unassembled WGS sequence"/>
</dbReference>
<sequence length="70" mass="8000">MHHKLVTDASDSKPKFSDIYLIHLAEIPGWPLFSPAKDSKKNRDLLGAYWDKLSIEEAREAVSFENVTLE</sequence>
<dbReference type="PANTHER" id="PTHR36055:SF1">
    <property type="entry name" value="C2H2-LIKE ZINC FINGER PROTEIN"/>
    <property type="match status" value="1"/>
</dbReference>
<protein>
    <submittedName>
        <fullName evidence="1">Uncharacterized protein</fullName>
    </submittedName>
</protein>
<accession>A0A392PUH0</accession>